<feature type="domain" description="ABC transmembrane type-1" evidence="10">
    <location>
        <begin position="19"/>
        <end position="208"/>
    </location>
</feature>
<evidence type="ECO:0000256" key="1">
    <source>
        <dbReference type="ARBA" id="ARBA00004651"/>
    </source>
</evidence>
<gene>
    <name evidence="11" type="ORF">D1953_01865</name>
</gene>
<feature type="transmembrane region" description="Helical" evidence="9">
    <location>
        <begin position="190"/>
        <end position="211"/>
    </location>
</feature>
<feature type="transmembrane region" description="Helical" evidence="9">
    <location>
        <begin position="55"/>
        <end position="76"/>
    </location>
</feature>
<dbReference type="Gene3D" id="1.10.3720.10">
    <property type="entry name" value="MetI-like"/>
    <property type="match status" value="1"/>
</dbReference>
<dbReference type="InterPro" id="IPR000515">
    <property type="entry name" value="MetI-like"/>
</dbReference>
<dbReference type="InterPro" id="IPR043429">
    <property type="entry name" value="ArtM/GltK/GlnP/TcyL/YhdX-like"/>
</dbReference>
<comment type="subcellular location">
    <subcellularLocation>
        <location evidence="1 9">Cell membrane</location>
        <topology evidence="1 9">Multi-pass membrane protein</topology>
    </subcellularLocation>
</comment>
<keyword evidence="12" id="KW-1185">Reference proteome</keyword>
<evidence type="ECO:0000313" key="12">
    <source>
        <dbReference type="Proteomes" id="UP000266016"/>
    </source>
</evidence>
<evidence type="ECO:0000256" key="5">
    <source>
        <dbReference type="ARBA" id="ARBA00022692"/>
    </source>
</evidence>
<name>A0A398BG91_9BACI</name>
<dbReference type="AlphaFoldDB" id="A0A398BG91"/>
<evidence type="ECO:0000256" key="6">
    <source>
        <dbReference type="ARBA" id="ARBA00022970"/>
    </source>
</evidence>
<dbReference type="GO" id="GO:0006865">
    <property type="term" value="P:amino acid transport"/>
    <property type="evidence" value="ECO:0007669"/>
    <property type="project" value="UniProtKB-KW"/>
</dbReference>
<dbReference type="NCBIfam" id="TIGR01726">
    <property type="entry name" value="HEQRo_perm_3TM"/>
    <property type="match status" value="1"/>
</dbReference>
<protein>
    <submittedName>
        <fullName evidence="11">Amino acid ABC transporter permease</fullName>
    </submittedName>
</protein>
<dbReference type="Proteomes" id="UP000266016">
    <property type="component" value="Unassembled WGS sequence"/>
</dbReference>
<dbReference type="PANTHER" id="PTHR30614">
    <property type="entry name" value="MEMBRANE COMPONENT OF AMINO ACID ABC TRANSPORTER"/>
    <property type="match status" value="1"/>
</dbReference>
<evidence type="ECO:0000259" key="10">
    <source>
        <dbReference type="PROSITE" id="PS50928"/>
    </source>
</evidence>
<dbReference type="GO" id="GO:0022857">
    <property type="term" value="F:transmembrane transporter activity"/>
    <property type="evidence" value="ECO:0007669"/>
    <property type="project" value="InterPro"/>
</dbReference>
<dbReference type="FunFam" id="1.10.3720.10:FF:000006">
    <property type="entry name" value="Glutamate/aspartate ABC transporter, permease protein GltK"/>
    <property type="match status" value="1"/>
</dbReference>
<dbReference type="SUPFAM" id="SSF161098">
    <property type="entry name" value="MetI-like"/>
    <property type="match status" value="1"/>
</dbReference>
<keyword evidence="7 9" id="KW-1133">Transmembrane helix</keyword>
<keyword evidence="8 9" id="KW-0472">Membrane</keyword>
<feature type="transmembrane region" description="Helical" evidence="9">
    <location>
        <begin position="23"/>
        <end position="43"/>
    </location>
</feature>
<evidence type="ECO:0000256" key="7">
    <source>
        <dbReference type="ARBA" id="ARBA00022989"/>
    </source>
</evidence>
<dbReference type="InterPro" id="IPR035906">
    <property type="entry name" value="MetI-like_sf"/>
</dbReference>
<evidence type="ECO:0000256" key="3">
    <source>
        <dbReference type="ARBA" id="ARBA00022448"/>
    </source>
</evidence>
<sequence length="219" mass="24200">MNLDFERIIPSIPYILEGIPTTLQVVVVAAIIGFVLGIVLSILKISKIKPLNWLADFYTSIFRGTPLVLQLMLIYFGSPQMLGIQIEAYEAAFLAFGLNSAAYISEIIRGGILAVDKGQREAALALGVSESSMMLNIILPQAIKNILPALMNELISLTKESAVVTIIGLADIMRRAYIVGGQTFKFFEPILVAGLIYYVMIMILTLFGKLLERRMRRSD</sequence>
<dbReference type="InterPro" id="IPR010065">
    <property type="entry name" value="AA_ABC_transptr_permease_3TM"/>
</dbReference>
<dbReference type="GO" id="GO:0043190">
    <property type="term" value="C:ATP-binding cassette (ABC) transporter complex"/>
    <property type="evidence" value="ECO:0007669"/>
    <property type="project" value="InterPro"/>
</dbReference>
<reference evidence="11 12" key="1">
    <citation type="submission" date="2018-08" db="EMBL/GenBank/DDBJ databases">
        <title>Bacillus jemisoniae sp. nov., Bacillus chryseoplanitiae sp. nov., Bacillus resnikiae sp. nov., and Bacillus frankliniae sp. nov., isolated from Viking spacecraft and associated surfaces.</title>
        <authorList>
            <person name="Seuylemezian A."/>
            <person name="Vaishampayan P."/>
        </authorList>
    </citation>
    <scope>NUCLEOTIDE SEQUENCE [LARGE SCALE GENOMIC DNA]</scope>
    <source>
        <strain evidence="11 12">MA001</strain>
    </source>
</reference>
<dbReference type="PROSITE" id="PS50928">
    <property type="entry name" value="ABC_TM1"/>
    <property type="match status" value="1"/>
</dbReference>
<dbReference type="EMBL" id="QWVS01000002">
    <property type="protein sequence ID" value="RID89335.1"/>
    <property type="molecule type" value="Genomic_DNA"/>
</dbReference>
<evidence type="ECO:0000256" key="8">
    <source>
        <dbReference type="ARBA" id="ARBA00023136"/>
    </source>
</evidence>
<evidence type="ECO:0000256" key="9">
    <source>
        <dbReference type="RuleBase" id="RU363032"/>
    </source>
</evidence>
<keyword evidence="5 9" id="KW-0812">Transmembrane</keyword>
<keyword evidence="3 9" id="KW-0813">Transport</keyword>
<comment type="similarity">
    <text evidence="2">Belongs to the binding-protein-dependent transport system permease family. HisMQ subfamily.</text>
</comment>
<evidence type="ECO:0000313" key="11">
    <source>
        <dbReference type="EMBL" id="RID89335.1"/>
    </source>
</evidence>
<evidence type="ECO:0000256" key="2">
    <source>
        <dbReference type="ARBA" id="ARBA00010072"/>
    </source>
</evidence>
<keyword evidence="6" id="KW-0029">Amino-acid transport</keyword>
<dbReference type="PANTHER" id="PTHR30614:SF20">
    <property type="entry name" value="GLUTAMINE TRANSPORT SYSTEM PERMEASE PROTEIN GLNP"/>
    <property type="match status" value="1"/>
</dbReference>
<accession>A0A398BG91</accession>
<evidence type="ECO:0000256" key="4">
    <source>
        <dbReference type="ARBA" id="ARBA00022475"/>
    </source>
</evidence>
<dbReference type="Pfam" id="PF00528">
    <property type="entry name" value="BPD_transp_1"/>
    <property type="match status" value="1"/>
</dbReference>
<keyword evidence="4" id="KW-1003">Cell membrane</keyword>
<proteinExistence type="inferred from homology"/>
<organism evidence="11 12">
    <name type="scientific">Peribacillus asahii</name>
    <dbReference type="NCBI Taxonomy" id="228899"/>
    <lineage>
        <taxon>Bacteria</taxon>
        <taxon>Bacillati</taxon>
        <taxon>Bacillota</taxon>
        <taxon>Bacilli</taxon>
        <taxon>Bacillales</taxon>
        <taxon>Bacillaceae</taxon>
        <taxon>Peribacillus</taxon>
    </lineage>
</organism>
<dbReference type="CDD" id="cd06261">
    <property type="entry name" value="TM_PBP2"/>
    <property type="match status" value="1"/>
</dbReference>
<comment type="caution">
    <text evidence="11">The sequence shown here is derived from an EMBL/GenBank/DDBJ whole genome shotgun (WGS) entry which is preliminary data.</text>
</comment>